<organism evidence="9 10">
    <name type="scientific">Diversispora eburnea</name>
    <dbReference type="NCBI Taxonomy" id="1213867"/>
    <lineage>
        <taxon>Eukaryota</taxon>
        <taxon>Fungi</taxon>
        <taxon>Fungi incertae sedis</taxon>
        <taxon>Mucoromycota</taxon>
        <taxon>Glomeromycotina</taxon>
        <taxon>Glomeromycetes</taxon>
        <taxon>Diversisporales</taxon>
        <taxon>Diversisporaceae</taxon>
        <taxon>Diversispora</taxon>
    </lineage>
</organism>
<evidence type="ECO:0000313" key="9">
    <source>
        <dbReference type="EMBL" id="CAG8455878.1"/>
    </source>
</evidence>
<dbReference type="Proteomes" id="UP000789706">
    <property type="component" value="Unassembled WGS sequence"/>
</dbReference>
<feature type="transmembrane region" description="Helical" evidence="8">
    <location>
        <begin position="437"/>
        <end position="460"/>
    </location>
</feature>
<feature type="transmembrane region" description="Helical" evidence="8">
    <location>
        <begin position="472"/>
        <end position="494"/>
    </location>
</feature>
<evidence type="ECO:0000256" key="3">
    <source>
        <dbReference type="ARBA" id="ARBA00022496"/>
    </source>
</evidence>
<comment type="caution">
    <text evidence="9">The sequence shown here is derived from an EMBL/GenBank/DDBJ whole genome shotgun (WGS) entry which is preliminary data.</text>
</comment>
<keyword evidence="3" id="KW-0813">Transport</keyword>
<sequence length="663" mass="75099">NNEMETTPNNNDNKIETTPDNNKIETTPDNNEMETTPNNNDNKIETTPDNNEIETTPDNNEINTTPSINNGITRNNNEIKKDETAQRTTRTIMTNLNSDDPQYIEIKELFRSGLPNQDIMAIIHLQMPTKKVEVHEGYKRTFNVNSTYRMFHGTKIACNPELLVSQENNYSFCRSGCGMCGIIQNGNLKKHSKHSRYMWFADNSTTSYSYTSLTGIKAMFVVDIISPINGSATLPRYLILFKDHGTKPIKQINPRITSRSTNKRTTRTIINSLNFDDPQYIEIEKLFSSKLNQKILSIMHLQMPFKLVEAHEEYKKLFKNNSTHRMFHGTRTICNSRQLITQRSNYSFCKIGCGMCGIIQNGNQTKCSKYSSQMWFADNPATSHGYVGLTEIKAMFVVDIVSSIKGSVLIIDKECVSFIDKLVPDDLNLRKKLKRQIWIGTGAGLIISLIIGAIFIGIFYTVARNLWEDSEAAWEGAFCLIASVIITIMSLSMVRISTWKAKWEGKLQDATELYLQKHKKGNRWALIILPFTVVLRESLESIVFIGGIGFDKPASGLPIPVITGILAGFFIGWIIYAGSHKLSLHVFFISTTVLLLFIAAGLFSTAIHELEEATKKEGEEEIVLWNATCCDPKKNHFWDIMKTIFGWRSKATLVEEIITENKA</sequence>
<keyword evidence="3" id="KW-0408">Iron</keyword>
<accession>A0A9N8YZC1</accession>
<dbReference type="SUPFAM" id="SSF56399">
    <property type="entry name" value="ADP-ribosylation"/>
    <property type="match status" value="2"/>
</dbReference>
<feature type="transmembrane region" description="Helical" evidence="8">
    <location>
        <begin position="524"/>
        <end position="550"/>
    </location>
</feature>
<name>A0A9N8YZC1_9GLOM</name>
<keyword evidence="3" id="KW-0406">Ion transport</keyword>
<keyword evidence="3" id="KW-0410">Iron transport</keyword>
<dbReference type="Pfam" id="PF03239">
    <property type="entry name" value="FTR1"/>
    <property type="match status" value="1"/>
</dbReference>
<evidence type="ECO:0000256" key="5">
    <source>
        <dbReference type="ARBA" id="ARBA00022989"/>
    </source>
</evidence>
<dbReference type="AlphaFoldDB" id="A0A9N8YZC1"/>
<comment type="similarity">
    <text evidence="2">Belongs to the oxidase-dependent Fe transporter (OFeT) (TC 9.A.10.1) family.</text>
</comment>
<evidence type="ECO:0000313" key="10">
    <source>
        <dbReference type="Proteomes" id="UP000789706"/>
    </source>
</evidence>
<feature type="compositionally biased region" description="Polar residues" evidence="7">
    <location>
        <begin position="1"/>
        <end position="76"/>
    </location>
</feature>
<feature type="region of interest" description="Disordered" evidence="7">
    <location>
        <begin position="1"/>
        <end position="85"/>
    </location>
</feature>
<keyword evidence="4 8" id="KW-0812">Transmembrane</keyword>
<dbReference type="EMBL" id="CAJVPK010000132">
    <property type="protein sequence ID" value="CAG8455878.1"/>
    <property type="molecule type" value="Genomic_DNA"/>
</dbReference>
<dbReference type="GO" id="GO:0033573">
    <property type="term" value="C:high-affinity iron permease complex"/>
    <property type="evidence" value="ECO:0007669"/>
    <property type="project" value="InterPro"/>
</dbReference>
<dbReference type="Gene3D" id="3.90.228.10">
    <property type="match status" value="2"/>
</dbReference>
<evidence type="ECO:0000256" key="7">
    <source>
        <dbReference type="SAM" id="MobiDB-lite"/>
    </source>
</evidence>
<evidence type="ECO:0000256" key="2">
    <source>
        <dbReference type="ARBA" id="ARBA00008333"/>
    </source>
</evidence>
<protein>
    <submittedName>
        <fullName evidence="9">265_t:CDS:1</fullName>
    </submittedName>
</protein>
<evidence type="ECO:0000256" key="1">
    <source>
        <dbReference type="ARBA" id="ARBA00004141"/>
    </source>
</evidence>
<dbReference type="InterPro" id="IPR004923">
    <property type="entry name" value="FTR1/Fip1/EfeU"/>
</dbReference>
<evidence type="ECO:0000256" key="8">
    <source>
        <dbReference type="SAM" id="Phobius"/>
    </source>
</evidence>
<feature type="transmembrane region" description="Helical" evidence="8">
    <location>
        <begin position="556"/>
        <end position="577"/>
    </location>
</feature>
<dbReference type="PANTHER" id="PTHR31632:SF2">
    <property type="entry name" value="PLASMA MEMBRANE IRON PERMEASE"/>
    <property type="match status" value="1"/>
</dbReference>
<feature type="transmembrane region" description="Helical" evidence="8">
    <location>
        <begin position="584"/>
        <end position="607"/>
    </location>
</feature>
<dbReference type="PANTHER" id="PTHR31632">
    <property type="entry name" value="IRON TRANSPORTER FTH1"/>
    <property type="match status" value="1"/>
</dbReference>
<keyword evidence="10" id="KW-1185">Reference proteome</keyword>
<gene>
    <name evidence="9" type="ORF">DEBURN_LOCUS2411</name>
</gene>
<evidence type="ECO:0000256" key="6">
    <source>
        <dbReference type="ARBA" id="ARBA00023136"/>
    </source>
</evidence>
<keyword evidence="5 8" id="KW-1133">Transmembrane helix</keyword>
<reference evidence="9" key="1">
    <citation type="submission" date="2021-06" db="EMBL/GenBank/DDBJ databases">
        <authorList>
            <person name="Kallberg Y."/>
            <person name="Tangrot J."/>
            <person name="Rosling A."/>
        </authorList>
    </citation>
    <scope>NUCLEOTIDE SEQUENCE</scope>
    <source>
        <strain evidence="9">AZ414A</strain>
    </source>
</reference>
<evidence type="ECO:0000256" key="4">
    <source>
        <dbReference type="ARBA" id="ARBA00022692"/>
    </source>
</evidence>
<proteinExistence type="inferred from homology"/>
<keyword evidence="6 8" id="KW-0472">Membrane</keyword>
<dbReference type="GO" id="GO:0015093">
    <property type="term" value="F:ferrous iron transmembrane transporter activity"/>
    <property type="evidence" value="ECO:0007669"/>
    <property type="project" value="TreeGrafter"/>
</dbReference>
<dbReference type="OrthoDB" id="4364at2759"/>
<comment type="subcellular location">
    <subcellularLocation>
        <location evidence="1">Membrane</location>
        <topology evidence="1">Multi-pass membrane protein</topology>
    </subcellularLocation>
</comment>
<feature type="non-terminal residue" evidence="9">
    <location>
        <position position="1"/>
    </location>
</feature>